<name>X1T485_9ZZZZ</name>
<evidence type="ECO:0000313" key="1">
    <source>
        <dbReference type="EMBL" id="GAJ00019.1"/>
    </source>
</evidence>
<dbReference type="AlphaFoldDB" id="X1T485"/>
<dbReference type="EMBL" id="BARW01018532">
    <property type="protein sequence ID" value="GAJ00019.1"/>
    <property type="molecule type" value="Genomic_DNA"/>
</dbReference>
<gene>
    <name evidence="1" type="ORF">S12H4_31711</name>
</gene>
<reference evidence="1" key="1">
    <citation type="journal article" date="2014" name="Front. Microbiol.">
        <title>High frequency of phylogenetically diverse reductive dehalogenase-homologous genes in deep subseafloor sedimentary metagenomes.</title>
        <authorList>
            <person name="Kawai M."/>
            <person name="Futagami T."/>
            <person name="Toyoda A."/>
            <person name="Takaki Y."/>
            <person name="Nishi S."/>
            <person name="Hori S."/>
            <person name="Arai W."/>
            <person name="Tsubouchi T."/>
            <person name="Morono Y."/>
            <person name="Uchiyama I."/>
            <person name="Ito T."/>
            <person name="Fujiyama A."/>
            <person name="Inagaki F."/>
            <person name="Takami H."/>
        </authorList>
    </citation>
    <scope>NUCLEOTIDE SEQUENCE</scope>
    <source>
        <strain evidence="1">Expedition CK06-06</strain>
    </source>
</reference>
<protein>
    <submittedName>
        <fullName evidence="1">Uncharacterized protein</fullName>
    </submittedName>
</protein>
<feature type="non-terminal residue" evidence="1">
    <location>
        <position position="1"/>
    </location>
</feature>
<organism evidence="1">
    <name type="scientific">marine sediment metagenome</name>
    <dbReference type="NCBI Taxonomy" id="412755"/>
    <lineage>
        <taxon>unclassified sequences</taxon>
        <taxon>metagenomes</taxon>
        <taxon>ecological metagenomes</taxon>
    </lineage>
</organism>
<proteinExistence type="predicted"/>
<comment type="caution">
    <text evidence="1">The sequence shown here is derived from an EMBL/GenBank/DDBJ whole genome shotgun (WGS) entry which is preliminary data.</text>
</comment>
<sequence length="42" mass="4979">SEKVDRKCRKKLMVEIAKGKIPNEVINRRKYGFCDVLKIKED</sequence>
<accession>X1T485</accession>